<comment type="caution">
    <text evidence="2">The sequence shown here is derived from an EMBL/GenBank/DDBJ whole genome shotgun (WGS) entry which is preliminary data.</text>
</comment>
<name>A0A399RSW1_9PROT</name>
<gene>
    <name evidence="2" type="ORF">D1223_03655</name>
</gene>
<dbReference type="PROSITE" id="PS51257">
    <property type="entry name" value="PROKAR_LIPOPROTEIN"/>
    <property type="match status" value="1"/>
</dbReference>
<proteinExistence type="predicted"/>
<keyword evidence="3" id="KW-1185">Reference proteome</keyword>
<feature type="signal peptide" evidence="1">
    <location>
        <begin position="1"/>
        <end position="22"/>
    </location>
</feature>
<organism evidence="2 3">
    <name type="scientific">Henriciella mobilis</name>
    <dbReference type="NCBI Taxonomy" id="2305467"/>
    <lineage>
        <taxon>Bacteria</taxon>
        <taxon>Pseudomonadati</taxon>
        <taxon>Pseudomonadota</taxon>
        <taxon>Alphaproteobacteria</taxon>
        <taxon>Hyphomonadales</taxon>
        <taxon>Hyphomonadaceae</taxon>
        <taxon>Henriciella</taxon>
    </lineage>
</organism>
<dbReference type="EMBL" id="QWFX01000005">
    <property type="protein sequence ID" value="RIJ32952.1"/>
    <property type="molecule type" value="Genomic_DNA"/>
</dbReference>
<accession>A0A399RSW1</accession>
<protein>
    <recommendedName>
        <fullName evidence="4">Lipoprotein</fullName>
    </recommendedName>
</protein>
<dbReference type="RefSeq" id="WP_119375032.1">
    <property type="nucleotide sequence ID" value="NZ_QWFX01000005.1"/>
</dbReference>
<evidence type="ECO:0000313" key="3">
    <source>
        <dbReference type="Proteomes" id="UP000266385"/>
    </source>
</evidence>
<keyword evidence="1" id="KW-0732">Signal</keyword>
<evidence type="ECO:0000313" key="2">
    <source>
        <dbReference type="EMBL" id="RIJ32952.1"/>
    </source>
</evidence>
<evidence type="ECO:0000256" key="1">
    <source>
        <dbReference type="SAM" id="SignalP"/>
    </source>
</evidence>
<sequence length="154" mass="17035">MFKQVAGALCAISLVACSGGQAADEAPETAALVIEEMHVPHSNTYCNLMKADHEFVYDDQETWKFVFITDVMGDPQPATIRINGEDMRFNEESRTADESGLETWRYRSEDGDIAVELQLRETGSGQEYTDYEGTMAIVEPVQTEQIAVKGDCGV</sequence>
<dbReference type="Proteomes" id="UP000266385">
    <property type="component" value="Unassembled WGS sequence"/>
</dbReference>
<dbReference type="OrthoDB" id="8030951at2"/>
<reference evidence="2 3" key="1">
    <citation type="submission" date="2018-08" db="EMBL/GenBank/DDBJ databases">
        <title>Henriciella mobilis sp. nov., isolated from seawater.</title>
        <authorList>
            <person name="Cheng H."/>
            <person name="Wu Y.-H."/>
            <person name="Xu X.-W."/>
            <person name="Guo L.-L."/>
        </authorList>
    </citation>
    <scope>NUCLEOTIDE SEQUENCE [LARGE SCALE GENOMIC DNA]</scope>
    <source>
        <strain evidence="2 3">JN25</strain>
    </source>
</reference>
<feature type="chain" id="PRO_5017187807" description="Lipoprotein" evidence="1">
    <location>
        <begin position="23"/>
        <end position="154"/>
    </location>
</feature>
<evidence type="ECO:0008006" key="4">
    <source>
        <dbReference type="Google" id="ProtNLM"/>
    </source>
</evidence>
<dbReference type="AlphaFoldDB" id="A0A399RSW1"/>